<name>A0A8J7PL19_9BACT</name>
<sequence length="278" mass="30781">MNKEIVLVTKHGKERAVRRPFWVGLGLHTVCKTDFDTDQLGTFSGEVERAESPLNTCIKKARVGLAPGISSALANEGSFGPHPYLPFVAADFEMMAYVDSAGNEVVEQLLAYRTNYGHLDLKRHFEEAELQAWLERVRFPSHALIIKVLSGDEFVFLEKGINSAYQLRNSLAVAAKHAGQIRLETDMRAHCNPTRMGVIGRLAVKLVRRLLCHCPTCQAPGFGLEGREPGLPCSLCGNATDLALFEIFACPRCRNKERRPRSDGLKKASPGDCQFCNP</sequence>
<dbReference type="Pfam" id="PF20376">
    <property type="entry name" value="DUF6671"/>
    <property type="match status" value="1"/>
</dbReference>
<reference evidence="2" key="1">
    <citation type="submission" date="2021-02" db="EMBL/GenBank/DDBJ databases">
        <title>Genome-Resolved Metagenomics of a Microbial Community Performing Photosynthetic Biological Nutrient Removal.</title>
        <authorList>
            <person name="Mcdaniel E.A."/>
        </authorList>
    </citation>
    <scope>NUCLEOTIDE SEQUENCE</scope>
    <source>
        <strain evidence="2">UWPOB_OBS1</strain>
    </source>
</reference>
<dbReference type="InterPro" id="IPR046612">
    <property type="entry name" value="DUF6671"/>
</dbReference>
<dbReference type="EMBL" id="JAFLCK010000039">
    <property type="protein sequence ID" value="MBN8662463.1"/>
    <property type="molecule type" value="Genomic_DNA"/>
</dbReference>
<evidence type="ECO:0000259" key="1">
    <source>
        <dbReference type="Pfam" id="PF20376"/>
    </source>
</evidence>
<gene>
    <name evidence="2" type="ORF">J0M35_18985</name>
</gene>
<proteinExistence type="predicted"/>
<evidence type="ECO:0000313" key="3">
    <source>
        <dbReference type="Proteomes" id="UP000664277"/>
    </source>
</evidence>
<organism evidence="2 3">
    <name type="scientific">Candidatus Obscuribacter phosphatis</name>
    <dbReference type="NCBI Taxonomy" id="1906157"/>
    <lineage>
        <taxon>Bacteria</taxon>
        <taxon>Bacillati</taxon>
        <taxon>Candidatus Melainabacteria</taxon>
        <taxon>Candidatus Obscuribacterales</taxon>
        <taxon>Candidatus Obscuribacteraceae</taxon>
        <taxon>Candidatus Obscuribacter</taxon>
    </lineage>
</organism>
<feature type="domain" description="DUF6671" evidence="1">
    <location>
        <begin position="68"/>
        <end position="278"/>
    </location>
</feature>
<dbReference type="AlphaFoldDB" id="A0A8J7PL19"/>
<evidence type="ECO:0000313" key="2">
    <source>
        <dbReference type="EMBL" id="MBN8662463.1"/>
    </source>
</evidence>
<comment type="caution">
    <text evidence="2">The sequence shown here is derived from an EMBL/GenBank/DDBJ whole genome shotgun (WGS) entry which is preliminary data.</text>
</comment>
<accession>A0A8J7PL19</accession>
<dbReference type="Proteomes" id="UP000664277">
    <property type="component" value="Unassembled WGS sequence"/>
</dbReference>
<protein>
    <recommendedName>
        <fullName evidence="1">DUF6671 domain-containing protein</fullName>
    </recommendedName>
</protein>